<evidence type="ECO:0000313" key="3">
    <source>
        <dbReference type="Proteomes" id="UP001371305"/>
    </source>
</evidence>
<reference evidence="2 3" key="1">
    <citation type="submission" date="2024-04" db="EMBL/GenBank/DDBJ databases">
        <title>Luteolibacter sp. isolated from soil.</title>
        <authorList>
            <person name="An J."/>
        </authorList>
    </citation>
    <scope>NUCLEOTIDE SEQUENCE [LARGE SCALE GENOMIC DNA]</scope>
    <source>
        <strain evidence="2 3">Y139</strain>
    </source>
</reference>
<dbReference type="RefSeq" id="WP_341406712.1">
    <property type="nucleotide sequence ID" value="NZ_JBBUKT010000009.1"/>
</dbReference>
<evidence type="ECO:0008006" key="4">
    <source>
        <dbReference type="Google" id="ProtNLM"/>
    </source>
</evidence>
<feature type="chain" id="PRO_5047417485" description="Transferrin-binding protein B C-lobe/N-lobe beta barrel domain-containing protein" evidence="1">
    <location>
        <begin position="24"/>
        <end position="524"/>
    </location>
</feature>
<protein>
    <recommendedName>
        <fullName evidence="4">Transferrin-binding protein B C-lobe/N-lobe beta barrel domain-containing protein</fullName>
    </recommendedName>
</protein>
<comment type="caution">
    <text evidence="2">The sequence shown here is derived from an EMBL/GenBank/DDBJ whole genome shotgun (WGS) entry which is preliminary data.</text>
</comment>
<dbReference type="Proteomes" id="UP001371305">
    <property type="component" value="Unassembled WGS sequence"/>
</dbReference>
<accession>A0ABU9B105</accession>
<keyword evidence="3" id="KW-1185">Reference proteome</keyword>
<organism evidence="2 3">
    <name type="scientific">Luteolibacter soli</name>
    <dbReference type="NCBI Taxonomy" id="3135280"/>
    <lineage>
        <taxon>Bacteria</taxon>
        <taxon>Pseudomonadati</taxon>
        <taxon>Verrucomicrobiota</taxon>
        <taxon>Verrucomicrobiia</taxon>
        <taxon>Verrucomicrobiales</taxon>
        <taxon>Verrucomicrobiaceae</taxon>
        <taxon>Luteolibacter</taxon>
    </lineage>
</organism>
<dbReference type="EMBL" id="JBBUKT010000009">
    <property type="protein sequence ID" value="MEK7952952.1"/>
    <property type="molecule type" value="Genomic_DNA"/>
</dbReference>
<name>A0ABU9B105_9BACT</name>
<sequence length="524" mass="55049">MKSSPVLLAALLCAPLLSTSAFANGDDNFEGNSKNNANWGTDVVTGNGAMDDAGSRLNYKCASGTLEDQVDRPWIRTRLPYNSDWDMQIDLYNTTSPVSPFQVNSMGITLESPLSSDTTLYHEFYNSALGAPPARTGFSAQMDVAGTHVGGGDSGGPQGNSGAVRLHWNASSQTVTAYYDIDPSDGYQWISLGSFGLGAAGGGTLANGDWGMASTDQFFFSIYGYSSAMSVAVGQMEFNNFSETGGVAGGGGTRPAPTGSFRFPFPLGNDLLTRIASFTGNYKGTSPVVPARSYDLDVAQDESGKVMGMGTVDGVQDSGGNSDLSMNLGRVRTVNGEPVAETKSSFKGTADGMEASFKSNGTYVAELVDVGAPYEGVTGTSSYSGKANGIPFSGQNEPFEFEAPPGTEDNLKQAWSIDLELEERTVNGKVSIFASAILTRPDGDVIVFPEKVVKFSQTKGYNLKFKKGTNVTANPDTIDAKSSVTFTGLDFEENGGVLEASAGTINYKFLGQSGTANVTDFLAP</sequence>
<gene>
    <name evidence="2" type="ORF">WKV53_20735</name>
</gene>
<evidence type="ECO:0000256" key="1">
    <source>
        <dbReference type="SAM" id="SignalP"/>
    </source>
</evidence>
<proteinExistence type="predicted"/>
<feature type="signal peptide" evidence="1">
    <location>
        <begin position="1"/>
        <end position="23"/>
    </location>
</feature>
<keyword evidence="1" id="KW-0732">Signal</keyword>
<evidence type="ECO:0000313" key="2">
    <source>
        <dbReference type="EMBL" id="MEK7952952.1"/>
    </source>
</evidence>